<dbReference type="Proteomes" id="UP000305517">
    <property type="component" value="Unassembled WGS sequence"/>
</dbReference>
<dbReference type="OrthoDB" id="1490014at2"/>
<dbReference type="Pfam" id="PF13585">
    <property type="entry name" value="CHU_C"/>
    <property type="match status" value="1"/>
</dbReference>
<sequence>MMAPFFSYTLRRLLLLCGCLGLLLPARATHIVGGEMELTHKSGSTYTLTLNLYFDAVNGNAGALDQQMLAGIFDKATNRRLQQVTLPLVSNTFVSYTNPACAAGSLSTRKLVYSLDVTLDAATYTSTAGYYAAVERCCRNLAIGNIVSPGAAAQTFYLEFPAVVRDGRPFIDSTPRIFPPLGDYACLGELFYYDFGGQDADGDSLVYDLVTPLNGHTTASAPTLTTTQAAPFSPITWSTGLSAQNQIPGSPTLGIDAHTGRLTVRPSRLGLFVFGVRCAEYHRGIKIGETRRDFQLMVLACPQNAAPSVALQQPGRPRAYQPGRDTLRLLPGTDHCVQLVFTDPDPSTQLTLTALPVNYIPASGAPGPVFTTATSGTVRAAGAPDTLRATLCFPDCMDSQGRVYLLDLIVADNGCSLPKRDTVRLAFTARPAVNRAPLLTTTFPPAPQDAADPPVLVQLTPGQTYAATLLGTDTDNNGLTLTATGQGFDLPAMGMQFSAQNGTGRADGTFQWQATCDAAGKPELTVVFQLQEAATCTPLPQQRTVRFRLVPATDSVAFLPPNVITPNGDGLNDSFTLPNLPPDFCDQRFAGVRIFSRWGNEVYHSATRSFNWPGAGVAGTYYYLVTYTNGRRFKGWLEVLK</sequence>
<proteinExistence type="predicted"/>
<dbReference type="EMBL" id="VAJM01000001">
    <property type="protein sequence ID" value="TLM96955.1"/>
    <property type="molecule type" value="Genomic_DNA"/>
</dbReference>
<evidence type="ECO:0000313" key="1">
    <source>
        <dbReference type="EMBL" id="TLM96955.1"/>
    </source>
</evidence>
<gene>
    <name evidence="1" type="ORF">FDY95_02880</name>
</gene>
<dbReference type="AlphaFoldDB" id="A0A5R8WXT4"/>
<comment type="caution">
    <text evidence="1">The sequence shown here is derived from an EMBL/GenBank/DDBJ whole genome shotgun (WGS) entry which is preliminary data.</text>
</comment>
<accession>A0A5R8WXT4</accession>
<name>A0A5R8WXT4_9BACT</name>
<evidence type="ECO:0000313" key="2">
    <source>
        <dbReference type="Proteomes" id="UP000305517"/>
    </source>
</evidence>
<organism evidence="1 2">
    <name type="scientific">Hymenobacter jeollabukensis</name>
    <dbReference type="NCBI Taxonomy" id="2025313"/>
    <lineage>
        <taxon>Bacteria</taxon>
        <taxon>Pseudomonadati</taxon>
        <taxon>Bacteroidota</taxon>
        <taxon>Cytophagia</taxon>
        <taxon>Cytophagales</taxon>
        <taxon>Hymenobacteraceae</taxon>
        <taxon>Hymenobacter</taxon>
    </lineage>
</organism>
<reference evidence="1 2" key="1">
    <citation type="submission" date="2019-05" db="EMBL/GenBank/DDBJ databases">
        <title>Hymenobacter edaphi sp. nov., isolated from abandoned arsenic-contaminated farmland soil.</title>
        <authorList>
            <person name="Nie L."/>
        </authorList>
    </citation>
    <scope>NUCLEOTIDE SEQUENCE [LARGE SCALE GENOMIC DNA]</scope>
    <source>
        <strain evidence="1 2">1-3-3-8</strain>
    </source>
</reference>
<keyword evidence="2" id="KW-1185">Reference proteome</keyword>
<protein>
    <submittedName>
        <fullName evidence="1">Gliding motility-associated C-terminal domain-containing protein</fullName>
    </submittedName>
</protein>